<dbReference type="GO" id="GO:0030154">
    <property type="term" value="P:cell differentiation"/>
    <property type="evidence" value="ECO:0007669"/>
    <property type="project" value="TreeGrafter"/>
</dbReference>
<feature type="region of interest" description="Disordered" evidence="6">
    <location>
        <begin position="472"/>
        <end position="505"/>
    </location>
</feature>
<evidence type="ECO:0000256" key="3">
    <source>
        <dbReference type="ARBA" id="ARBA00023242"/>
    </source>
</evidence>
<evidence type="ECO:0000256" key="2">
    <source>
        <dbReference type="ARBA" id="ARBA00023155"/>
    </source>
</evidence>
<dbReference type="AlphaFoldDB" id="A0A165N259"/>
<feature type="compositionally biased region" description="Polar residues" evidence="6">
    <location>
        <begin position="186"/>
        <end position="199"/>
    </location>
</feature>
<organism evidence="8 9">
    <name type="scientific">Neolentinus lepideus HHB14362 ss-1</name>
    <dbReference type="NCBI Taxonomy" id="1314782"/>
    <lineage>
        <taxon>Eukaryota</taxon>
        <taxon>Fungi</taxon>
        <taxon>Dikarya</taxon>
        <taxon>Basidiomycota</taxon>
        <taxon>Agaricomycotina</taxon>
        <taxon>Agaricomycetes</taxon>
        <taxon>Gloeophyllales</taxon>
        <taxon>Gloeophyllaceae</taxon>
        <taxon>Neolentinus</taxon>
    </lineage>
</organism>
<dbReference type="PANTHER" id="PTHR24324">
    <property type="entry name" value="HOMEOBOX PROTEIN HHEX"/>
    <property type="match status" value="1"/>
</dbReference>
<feature type="compositionally biased region" description="Polar residues" evidence="6">
    <location>
        <begin position="575"/>
        <end position="585"/>
    </location>
</feature>
<accession>A0A165N259</accession>
<feature type="region of interest" description="Disordered" evidence="6">
    <location>
        <begin position="156"/>
        <end position="233"/>
    </location>
</feature>
<dbReference type="Gene3D" id="1.10.10.60">
    <property type="entry name" value="Homeodomain-like"/>
    <property type="match status" value="1"/>
</dbReference>
<dbReference type="Pfam" id="PF00046">
    <property type="entry name" value="Homeodomain"/>
    <property type="match status" value="1"/>
</dbReference>
<dbReference type="InterPro" id="IPR051000">
    <property type="entry name" value="Homeobox_DNA-bind_prot"/>
</dbReference>
<feature type="compositionally biased region" description="Pro residues" evidence="6">
    <location>
        <begin position="430"/>
        <end position="440"/>
    </location>
</feature>
<evidence type="ECO:0000256" key="1">
    <source>
        <dbReference type="ARBA" id="ARBA00023125"/>
    </source>
</evidence>
<keyword evidence="1 4" id="KW-0238">DNA-binding</keyword>
<dbReference type="OrthoDB" id="6159439at2759"/>
<name>A0A165N259_9AGAM</name>
<dbReference type="InterPro" id="IPR017970">
    <property type="entry name" value="Homeobox_CS"/>
</dbReference>
<feature type="DNA-binding region" description="Homeobox" evidence="4">
    <location>
        <begin position="101"/>
        <end position="160"/>
    </location>
</feature>
<evidence type="ECO:0000313" key="8">
    <source>
        <dbReference type="EMBL" id="KZT19078.1"/>
    </source>
</evidence>
<dbReference type="PROSITE" id="PS00027">
    <property type="entry name" value="HOMEOBOX_1"/>
    <property type="match status" value="1"/>
</dbReference>
<feature type="domain" description="Homeobox" evidence="7">
    <location>
        <begin position="99"/>
        <end position="159"/>
    </location>
</feature>
<keyword evidence="9" id="KW-1185">Reference proteome</keyword>
<feature type="region of interest" description="Disordered" evidence="6">
    <location>
        <begin position="1"/>
        <end position="26"/>
    </location>
</feature>
<evidence type="ECO:0000313" key="9">
    <source>
        <dbReference type="Proteomes" id="UP000076761"/>
    </source>
</evidence>
<proteinExistence type="predicted"/>
<keyword evidence="3 4" id="KW-0539">Nucleus</keyword>
<dbReference type="InParanoid" id="A0A165N259"/>
<evidence type="ECO:0000259" key="7">
    <source>
        <dbReference type="PROSITE" id="PS50071"/>
    </source>
</evidence>
<dbReference type="Proteomes" id="UP000076761">
    <property type="component" value="Unassembled WGS sequence"/>
</dbReference>
<feature type="region of interest" description="Disordered" evidence="6">
    <location>
        <begin position="409"/>
        <end position="446"/>
    </location>
</feature>
<dbReference type="CDD" id="cd00086">
    <property type="entry name" value="homeodomain"/>
    <property type="match status" value="1"/>
</dbReference>
<sequence>MDHFHSEDCFHPPLPTPTHNLHNLPDSDQHALYRIPTSQSMSSVAAPGQSSSLYPSVLQQRRPSMEADMYSNSCIPSNLLPPGADPSSVDFRTFYPYVPNEVKHRKRTSRHQLKVLEATFKDETKPNGALRKRLAQQLEMTPRSVQVWFQNRRAKEKTLASKRGEDKTGTTVKVKVDRDSPIAEETSPSPASDTRTPENGDSPVLTGLKATDPCTDSSSSDLSGDSPMPLPLAPRLSLQSASSLTPASLPHGIAPRHAALPDHELQNLRRGSLPTIVYKRLSGPSEDSLSARRRSLADANLARLAAHPYAHVAQAVNNAIYGSSHTPFLRPPSRLSSHSPAEQRGAADAPVFTDPFQRPSLQHRASMPHVLNAQGVYAPGTFARGSEHISPLRRHPSLAPNVAGVHGCPSPDRSPYLDVVPPHALSHRSVPPPIAGPLPPSDYSFGQAQPPSVVAYESNEQLIQDLSAYHFGTPAPREEDEGADDSSSTSYGGSRWGSISSAAGSESSATSANFSEVGSVDCVPSLVEYPQGFHPESRRESCASGFLVAFSGLDVGSSPSAATFASPDVQPADASASSHQVQDNADGSAYPSPGSTVSPGGSPRLQEPATQAIPISRSSELAYALEVKQEEAHASCSDMSFLGLGSGLATEEGNVGSIQNAHYGQAGTLGVSQVSSAPASDSSSDSYEFVARPHKFLLESSADTPSMNEHYSPPMYPEADGYTMISSQPEHYQEQGIGVQHYQPYDEGHYSGSINYSVNQSYNHPLPECSLTNAEVYASYR</sequence>
<dbReference type="InterPro" id="IPR001356">
    <property type="entry name" value="HD"/>
</dbReference>
<evidence type="ECO:0000256" key="5">
    <source>
        <dbReference type="RuleBase" id="RU000682"/>
    </source>
</evidence>
<feature type="region of interest" description="Disordered" evidence="6">
    <location>
        <begin position="331"/>
        <end position="353"/>
    </location>
</feature>
<dbReference type="PROSITE" id="PS50071">
    <property type="entry name" value="HOMEOBOX_2"/>
    <property type="match status" value="1"/>
</dbReference>
<feature type="region of interest" description="Disordered" evidence="6">
    <location>
        <begin position="562"/>
        <end position="613"/>
    </location>
</feature>
<dbReference type="GO" id="GO:0000981">
    <property type="term" value="F:DNA-binding transcription factor activity, RNA polymerase II-specific"/>
    <property type="evidence" value="ECO:0007669"/>
    <property type="project" value="InterPro"/>
</dbReference>
<evidence type="ECO:0000256" key="6">
    <source>
        <dbReference type="SAM" id="MobiDB-lite"/>
    </source>
</evidence>
<keyword evidence="2 4" id="KW-0371">Homeobox</keyword>
<feature type="compositionally biased region" description="Low complexity" evidence="6">
    <location>
        <begin position="591"/>
        <end position="603"/>
    </location>
</feature>
<feature type="compositionally biased region" description="Basic and acidic residues" evidence="6">
    <location>
        <begin position="1"/>
        <end position="10"/>
    </location>
</feature>
<reference evidence="8 9" key="1">
    <citation type="journal article" date="2016" name="Mol. Biol. Evol.">
        <title>Comparative Genomics of Early-Diverging Mushroom-Forming Fungi Provides Insights into the Origins of Lignocellulose Decay Capabilities.</title>
        <authorList>
            <person name="Nagy L.G."/>
            <person name="Riley R."/>
            <person name="Tritt A."/>
            <person name="Adam C."/>
            <person name="Daum C."/>
            <person name="Floudas D."/>
            <person name="Sun H."/>
            <person name="Yadav J.S."/>
            <person name="Pangilinan J."/>
            <person name="Larsson K.H."/>
            <person name="Matsuura K."/>
            <person name="Barry K."/>
            <person name="Labutti K."/>
            <person name="Kuo R."/>
            <person name="Ohm R.A."/>
            <person name="Bhattacharya S.S."/>
            <person name="Shirouzu T."/>
            <person name="Yoshinaga Y."/>
            <person name="Martin F.M."/>
            <person name="Grigoriev I.V."/>
            <person name="Hibbett D.S."/>
        </authorList>
    </citation>
    <scope>NUCLEOTIDE SEQUENCE [LARGE SCALE GENOMIC DNA]</scope>
    <source>
        <strain evidence="8 9">HHB14362 ss-1</strain>
    </source>
</reference>
<evidence type="ECO:0000256" key="4">
    <source>
        <dbReference type="PROSITE-ProRule" id="PRU00108"/>
    </source>
</evidence>
<gene>
    <name evidence="8" type="ORF">NEOLEDRAFT_1142590</name>
</gene>
<feature type="compositionally biased region" description="Basic and acidic residues" evidence="6">
    <location>
        <begin position="156"/>
        <end position="181"/>
    </location>
</feature>
<dbReference type="SMART" id="SM00389">
    <property type="entry name" value="HOX"/>
    <property type="match status" value="1"/>
</dbReference>
<comment type="subcellular location">
    <subcellularLocation>
        <location evidence="4 5">Nucleus</location>
    </subcellularLocation>
</comment>
<dbReference type="SUPFAM" id="SSF46689">
    <property type="entry name" value="Homeodomain-like"/>
    <property type="match status" value="1"/>
</dbReference>
<dbReference type="InterPro" id="IPR009057">
    <property type="entry name" value="Homeodomain-like_sf"/>
</dbReference>
<dbReference type="PANTHER" id="PTHR24324:SF9">
    <property type="entry name" value="HOMEOBOX DOMAIN-CONTAINING PROTEIN"/>
    <property type="match status" value="1"/>
</dbReference>
<protein>
    <recommendedName>
        <fullName evidence="7">Homeobox domain-containing protein</fullName>
    </recommendedName>
</protein>
<dbReference type="GO" id="GO:0000978">
    <property type="term" value="F:RNA polymerase II cis-regulatory region sequence-specific DNA binding"/>
    <property type="evidence" value="ECO:0007669"/>
    <property type="project" value="TreeGrafter"/>
</dbReference>
<dbReference type="EMBL" id="KV425651">
    <property type="protein sequence ID" value="KZT19078.1"/>
    <property type="molecule type" value="Genomic_DNA"/>
</dbReference>
<feature type="compositionally biased region" description="Low complexity" evidence="6">
    <location>
        <begin position="331"/>
        <end position="340"/>
    </location>
</feature>
<dbReference type="GO" id="GO:0005634">
    <property type="term" value="C:nucleus"/>
    <property type="evidence" value="ECO:0007669"/>
    <property type="project" value="UniProtKB-SubCell"/>
</dbReference>
<feature type="compositionally biased region" description="Low complexity" evidence="6">
    <location>
        <begin position="216"/>
        <end position="227"/>
    </location>
</feature>